<feature type="domain" description="WYL" evidence="2">
    <location>
        <begin position="123"/>
        <end position="187"/>
    </location>
</feature>
<dbReference type="PANTHER" id="PTHR34580:SF1">
    <property type="entry name" value="PROTEIN PAFC"/>
    <property type="match status" value="1"/>
</dbReference>
<dbReference type="InterPro" id="IPR051534">
    <property type="entry name" value="CBASS_pafABC_assoc_protein"/>
</dbReference>
<dbReference type="InterPro" id="IPR016634">
    <property type="entry name" value="CapW-like"/>
</dbReference>
<organism evidence="5 6">
    <name type="scientific">Marinobacter metalliresistant</name>
    <dbReference type="NCBI Taxonomy" id="2961995"/>
    <lineage>
        <taxon>Bacteria</taxon>
        <taxon>Pseudomonadati</taxon>
        <taxon>Pseudomonadota</taxon>
        <taxon>Gammaproteobacteria</taxon>
        <taxon>Pseudomonadales</taxon>
        <taxon>Marinobacteraceae</taxon>
        <taxon>Marinobacter</taxon>
    </lineage>
</organism>
<evidence type="ECO:0000259" key="2">
    <source>
        <dbReference type="Pfam" id="PF13280"/>
    </source>
</evidence>
<name>A0ABZ2VY77_9GAMM</name>
<accession>A0ABZ2VY77</accession>
<gene>
    <name evidence="5" type="ORF">NLK58_13260</name>
</gene>
<evidence type="ECO:0000259" key="3">
    <source>
        <dbReference type="Pfam" id="PF26107"/>
    </source>
</evidence>
<feature type="domain" description="DNA-binding transcriptional repressor CapW C-terminal dimerisation" evidence="3">
    <location>
        <begin position="210"/>
        <end position="278"/>
    </location>
</feature>
<proteinExistence type="predicted"/>
<evidence type="ECO:0000256" key="1">
    <source>
        <dbReference type="SAM" id="MobiDB-lite"/>
    </source>
</evidence>
<evidence type="ECO:0000259" key="4">
    <source>
        <dbReference type="Pfam" id="PF26109"/>
    </source>
</evidence>
<dbReference type="InterPro" id="IPR026881">
    <property type="entry name" value="WYL_dom"/>
</dbReference>
<dbReference type="InterPro" id="IPR059019">
    <property type="entry name" value="WHD_CapW"/>
</dbReference>
<dbReference type="RefSeq" id="WP_341580954.1">
    <property type="nucleotide sequence ID" value="NZ_CP101118.1"/>
</dbReference>
<dbReference type="Proteomes" id="UP001475781">
    <property type="component" value="Chromosome"/>
</dbReference>
<feature type="compositionally biased region" description="Basic and acidic residues" evidence="1">
    <location>
        <begin position="301"/>
        <end position="318"/>
    </location>
</feature>
<dbReference type="PIRSF" id="PIRSF015558">
    <property type="entry name" value="Txn_reg_DeoR_prd"/>
    <property type="match status" value="1"/>
</dbReference>
<feature type="region of interest" description="Disordered" evidence="1">
    <location>
        <begin position="292"/>
        <end position="318"/>
    </location>
</feature>
<evidence type="ECO:0000313" key="6">
    <source>
        <dbReference type="Proteomes" id="UP001475781"/>
    </source>
</evidence>
<keyword evidence="6" id="KW-1185">Reference proteome</keyword>
<dbReference type="Pfam" id="PF26109">
    <property type="entry name" value="WHD_BrxR"/>
    <property type="match status" value="1"/>
</dbReference>
<dbReference type="Pfam" id="PF26107">
    <property type="entry name" value="BrxR_CTD"/>
    <property type="match status" value="1"/>
</dbReference>
<protein>
    <submittedName>
        <fullName evidence="5">WYL domain-containing protein</fullName>
    </submittedName>
</protein>
<evidence type="ECO:0000313" key="5">
    <source>
        <dbReference type="EMBL" id="WZF87318.1"/>
    </source>
</evidence>
<sequence length="318" mass="35912">MPRDGLEDISQAQRERLFHIDFKLRFLGEVSRADLVNRFGIKAAAATRDLSLYKEVAPGNLEYDTKAKVYTAATKFSPLFSCSQSQALSALSQGLGDDYLGTHQALIPTDTPTQLNLPHLDKISAVSRAIYHRIPLQIDYRSLSSGVTQREIIPHALVDNGLRWHVRAYDRFRDKFSDFVINRISDVCPLVDTNFGSKETKDADIQWNRIVDMHLVPHPKLTHPETIEYEYGMQGGQLNVQVRAAVAGYVLRRWNVDCSAEHSLEGPEYHLWLSNQPTLYGVENLNLAPGYDSSATNLPASRERRTTGKTTRDWGDIE</sequence>
<feature type="domain" description="DNA-binding transcriptional repressor CapW winged helix-turn-helix" evidence="4">
    <location>
        <begin position="13"/>
        <end position="85"/>
    </location>
</feature>
<reference evidence="5 6" key="1">
    <citation type="submission" date="2022-07" db="EMBL/GenBank/DDBJ databases">
        <title>A copper resistant bacterium isolated from sediment samples of deep sea hydrothermal areas.</title>
        <authorList>
            <person name="Zeng X."/>
        </authorList>
    </citation>
    <scope>NUCLEOTIDE SEQUENCE [LARGE SCALE GENOMIC DNA]</scope>
    <source>
        <strain evidence="6">CuT 6</strain>
    </source>
</reference>
<dbReference type="InterPro" id="IPR059020">
    <property type="entry name" value="CapW_CTD"/>
</dbReference>
<dbReference type="EMBL" id="CP101118">
    <property type="protein sequence ID" value="WZF87318.1"/>
    <property type="molecule type" value="Genomic_DNA"/>
</dbReference>
<dbReference type="PROSITE" id="PS52050">
    <property type="entry name" value="WYL"/>
    <property type="match status" value="1"/>
</dbReference>
<dbReference type="Pfam" id="PF13280">
    <property type="entry name" value="WYL"/>
    <property type="match status" value="1"/>
</dbReference>
<dbReference type="PANTHER" id="PTHR34580">
    <property type="match status" value="1"/>
</dbReference>